<dbReference type="RefSeq" id="WP_062948989.1">
    <property type="nucleotide sequence ID" value="NZ_LPVY01000003.1"/>
</dbReference>
<reference evidence="1 2" key="1">
    <citation type="submission" date="2015-12" db="EMBL/GenBank/DDBJ databases">
        <title>Genome sequence of Thalassospira lucentensis MCCC 1A02072.</title>
        <authorList>
            <person name="Lu L."/>
            <person name="Lai Q."/>
            <person name="Shao Z."/>
            <person name="Qian P."/>
        </authorList>
    </citation>
    <scope>NUCLEOTIDE SEQUENCE [LARGE SCALE GENOMIC DNA]</scope>
    <source>
        <strain evidence="1 2">MCCC 1A02072</strain>
    </source>
</reference>
<dbReference type="Proteomes" id="UP000076335">
    <property type="component" value="Unassembled WGS sequence"/>
</dbReference>
<accession>A0A154LBK3</accession>
<sequence length="105" mass="11801">MKTAKIELKQVKLGTLAGATDGWMIIGEDDVIHGLVHRIDGDLYTISSTTDERIQAFGWCPMFDSLAHVQNDLEIALAMQSAHEVEEWIEQSDRFDDEGNHGHLH</sequence>
<protein>
    <submittedName>
        <fullName evidence="1">Uncharacterized protein</fullName>
    </submittedName>
</protein>
<name>A0A154LBK3_9PROT</name>
<organism evidence="1 2">
    <name type="scientific">Thalassospira lucentensis</name>
    <dbReference type="NCBI Taxonomy" id="168935"/>
    <lineage>
        <taxon>Bacteria</taxon>
        <taxon>Pseudomonadati</taxon>
        <taxon>Pseudomonadota</taxon>
        <taxon>Alphaproteobacteria</taxon>
        <taxon>Rhodospirillales</taxon>
        <taxon>Thalassospiraceae</taxon>
        <taxon>Thalassospira</taxon>
    </lineage>
</organism>
<dbReference type="EMBL" id="LPVY01000003">
    <property type="protein sequence ID" value="KZB68134.1"/>
    <property type="molecule type" value="Genomic_DNA"/>
</dbReference>
<proteinExistence type="predicted"/>
<dbReference type="OrthoDB" id="7353652at2"/>
<dbReference type="AlphaFoldDB" id="A0A154LBK3"/>
<comment type="caution">
    <text evidence="1">The sequence shown here is derived from an EMBL/GenBank/DDBJ whole genome shotgun (WGS) entry which is preliminary data.</text>
</comment>
<evidence type="ECO:0000313" key="2">
    <source>
        <dbReference type="Proteomes" id="UP000076335"/>
    </source>
</evidence>
<evidence type="ECO:0000313" key="1">
    <source>
        <dbReference type="EMBL" id="KZB68134.1"/>
    </source>
</evidence>
<gene>
    <name evidence="1" type="ORF">AUP42_11765</name>
</gene>